<feature type="domain" description="Enoyl reductase (ER)" evidence="2">
    <location>
        <begin position="57"/>
        <end position="421"/>
    </location>
</feature>
<reference evidence="3 4" key="1">
    <citation type="submission" date="2020-12" db="EMBL/GenBank/DDBJ databases">
        <title>FDA dAtabase for Regulatory Grade micrObial Sequences (FDA-ARGOS): Supporting development and validation of Infectious Disease Dx tests.</title>
        <authorList>
            <person name="Sproer C."/>
            <person name="Gronow S."/>
            <person name="Severitt S."/>
            <person name="Schroder I."/>
            <person name="Tallon L."/>
            <person name="Sadzewicz L."/>
            <person name="Zhao X."/>
            <person name="Boylan J."/>
            <person name="Ott S."/>
            <person name="Bowen H."/>
            <person name="Vavikolanu K."/>
            <person name="Mehta A."/>
            <person name="Aluvathingal J."/>
            <person name="Nadendla S."/>
            <person name="Lowell S."/>
            <person name="Myers T."/>
            <person name="Yan Y."/>
            <person name="Sichtig H."/>
        </authorList>
    </citation>
    <scope>NUCLEOTIDE SEQUENCE [LARGE SCALE GENOMIC DNA]</scope>
    <source>
        <strain evidence="3 4">FDAARGOS_909</strain>
    </source>
</reference>
<sequence length="468" mass="51235">MKLSTELTTLLDMIESPQASSADFANLRLPESMQALATLREDQEMFVGMDTEDKDPRRSLKPVRVPIPEPRAGEAVVAVMASGINFNTVWSAIFEPLSTHQFLAQYAQSHPRGRLHQQDYHILGSDAAGVVVRVGEGVTRWKPGDRVTVNPSVFGLIDPAGHDDPLLDPDARAWGFETNFGGLAQFCLVQESQLMAKPEHMSWEEAASLALVSGTAYRMLVSRNGARMKQGDNVLIWGGSGGMGAVGIQYVLNGGGRPVAVVSGPEKAALVRELGCEMVIDRSRLRGGFIKDNGELNMRQLVAFRGAAERLLGGEEIDIVYEHTGRETFSASVFVARRGGKVVTCGSTTGYQHVYDNRYLWMHVKSIIGSHGANFREAYEANRLACLGKIHPTVSHSYPLEQAAEAVAVVKENRHVGKLGVLCLAQTEGLGIRNPQMRERIGEQRFQLFRQHRARVNDVQAAPLRAAA</sequence>
<dbReference type="Proteomes" id="UP000594778">
    <property type="component" value="Chromosome"/>
</dbReference>
<accession>A0A7T2S536</accession>
<dbReference type="InterPro" id="IPR013149">
    <property type="entry name" value="ADH-like_C"/>
</dbReference>
<dbReference type="NCBIfam" id="TIGR01751">
    <property type="entry name" value="crot-CoA-red"/>
    <property type="match status" value="1"/>
</dbReference>
<dbReference type="SMART" id="SM00829">
    <property type="entry name" value="PKS_ER"/>
    <property type="match status" value="1"/>
</dbReference>
<dbReference type="EMBL" id="CP065668">
    <property type="protein sequence ID" value="QPS09032.1"/>
    <property type="molecule type" value="Genomic_DNA"/>
</dbReference>
<keyword evidence="1" id="KW-0521">NADP</keyword>
<name>A0A7T2S536_DELAC</name>
<dbReference type="InterPro" id="IPR013154">
    <property type="entry name" value="ADH-like_N"/>
</dbReference>
<dbReference type="InterPro" id="IPR020843">
    <property type="entry name" value="ER"/>
</dbReference>
<dbReference type="RefSeq" id="WP_183021970.1">
    <property type="nucleotide sequence ID" value="NZ_CP065668.1"/>
</dbReference>
<proteinExistence type="predicted"/>
<dbReference type="AlphaFoldDB" id="A0A7T2S536"/>
<organism evidence="3 4">
    <name type="scientific">Delftia acidovorans</name>
    <name type="common">Pseudomonas acidovorans</name>
    <name type="synonym">Comamonas acidovorans</name>
    <dbReference type="NCBI Taxonomy" id="80866"/>
    <lineage>
        <taxon>Bacteria</taxon>
        <taxon>Pseudomonadati</taxon>
        <taxon>Pseudomonadota</taxon>
        <taxon>Betaproteobacteria</taxon>
        <taxon>Burkholderiales</taxon>
        <taxon>Comamonadaceae</taxon>
        <taxon>Delftia</taxon>
    </lineage>
</organism>
<dbReference type="Pfam" id="PF00107">
    <property type="entry name" value="ADH_zinc_N"/>
    <property type="match status" value="1"/>
</dbReference>
<dbReference type="PANTHER" id="PTHR44154:SF1">
    <property type="entry name" value="QUINONE OXIDOREDUCTASE"/>
    <property type="match status" value="1"/>
</dbReference>
<evidence type="ECO:0000259" key="2">
    <source>
        <dbReference type="SMART" id="SM00829"/>
    </source>
</evidence>
<gene>
    <name evidence="3" type="primary">ccrA</name>
    <name evidence="3" type="ORF">I6G66_02980</name>
</gene>
<dbReference type="SUPFAM" id="SSF50129">
    <property type="entry name" value="GroES-like"/>
    <property type="match status" value="1"/>
</dbReference>
<dbReference type="InterPro" id="IPR051603">
    <property type="entry name" value="Zinc-ADH_QOR/CCCR"/>
</dbReference>
<dbReference type="InterPro" id="IPR010085">
    <property type="entry name" value="Crot_CoA_red"/>
</dbReference>
<keyword evidence="3" id="KW-0560">Oxidoreductase</keyword>
<dbReference type="Gene3D" id="3.90.180.10">
    <property type="entry name" value="Medium-chain alcohol dehydrogenases, catalytic domain"/>
    <property type="match status" value="2"/>
</dbReference>
<evidence type="ECO:0000256" key="1">
    <source>
        <dbReference type="ARBA" id="ARBA00022857"/>
    </source>
</evidence>
<dbReference type="InterPro" id="IPR036291">
    <property type="entry name" value="NAD(P)-bd_dom_sf"/>
</dbReference>
<protein>
    <submittedName>
        <fullName evidence="3">Crotonyl-CoA carboxylase/reductase</fullName>
        <ecNumber evidence="3">1.3.1.85</ecNumber>
    </submittedName>
</protein>
<dbReference type="PANTHER" id="PTHR44154">
    <property type="entry name" value="QUINONE OXIDOREDUCTASE"/>
    <property type="match status" value="1"/>
</dbReference>
<dbReference type="GO" id="GO:0043880">
    <property type="term" value="F:crotonyl-CoA reductase activity"/>
    <property type="evidence" value="ECO:0007669"/>
    <property type="project" value="InterPro"/>
</dbReference>
<dbReference type="EC" id="1.3.1.85" evidence="3"/>
<evidence type="ECO:0000313" key="4">
    <source>
        <dbReference type="Proteomes" id="UP000594778"/>
    </source>
</evidence>
<dbReference type="InterPro" id="IPR011032">
    <property type="entry name" value="GroES-like_sf"/>
</dbReference>
<evidence type="ECO:0000313" key="3">
    <source>
        <dbReference type="EMBL" id="QPS09032.1"/>
    </source>
</evidence>
<dbReference type="Pfam" id="PF08240">
    <property type="entry name" value="ADH_N"/>
    <property type="match status" value="1"/>
</dbReference>
<dbReference type="SUPFAM" id="SSF51735">
    <property type="entry name" value="NAD(P)-binding Rossmann-fold domains"/>
    <property type="match status" value="1"/>
</dbReference>